<organism evidence="2 3">
    <name type="scientific">Kutzneria buriramensis</name>
    <dbReference type="NCBI Taxonomy" id="1045776"/>
    <lineage>
        <taxon>Bacteria</taxon>
        <taxon>Bacillati</taxon>
        <taxon>Actinomycetota</taxon>
        <taxon>Actinomycetes</taxon>
        <taxon>Pseudonocardiales</taxon>
        <taxon>Pseudonocardiaceae</taxon>
        <taxon>Kutzneria</taxon>
    </lineage>
</organism>
<dbReference type="EMBL" id="QUNO01000026">
    <property type="protein sequence ID" value="REH28564.1"/>
    <property type="molecule type" value="Genomic_DNA"/>
</dbReference>
<protein>
    <submittedName>
        <fullName evidence="2">Aromatic amino acid permease</fullName>
    </submittedName>
</protein>
<keyword evidence="1" id="KW-0812">Transmembrane</keyword>
<keyword evidence="1" id="KW-1133">Transmembrane helix</keyword>
<gene>
    <name evidence="2" type="ORF">BCF44_1266</name>
</gene>
<dbReference type="RefSeq" id="WP_170218156.1">
    <property type="nucleotide sequence ID" value="NZ_CP144375.1"/>
</dbReference>
<evidence type="ECO:0000313" key="2">
    <source>
        <dbReference type="EMBL" id="REH28564.1"/>
    </source>
</evidence>
<reference evidence="2 3" key="1">
    <citation type="submission" date="2018-08" db="EMBL/GenBank/DDBJ databases">
        <title>Genomic Encyclopedia of Archaeal and Bacterial Type Strains, Phase II (KMG-II): from individual species to whole genera.</title>
        <authorList>
            <person name="Goeker M."/>
        </authorList>
    </citation>
    <scope>NUCLEOTIDE SEQUENCE [LARGE SCALE GENOMIC DNA]</scope>
    <source>
        <strain evidence="2 3">DSM 45791</strain>
    </source>
</reference>
<keyword evidence="3" id="KW-1185">Reference proteome</keyword>
<evidence type="ECO:0000313" key="3">
    <source>
        <dbReference type="Proteomes" id="UP000256269"/>
    </source>
</evidence>
<proteinExistence type="predicted"/>
<dbReference type="AlphaFoldDB" id="A0A3E0GUY4"/>
<comment type="caution">
    <text evidence="2">The sequence shown here is derived from an EMBL/GenBank/DDBJ whole genome shotgun (WGS) entry which is preliminary data.</text>
</comment>
<name>A0A3E0GUY4_9PSEU</name>
<feature type="transmembrane region" description="Helical" evidence="1">
    <location>
        <begin position="30"/>
        <end position="47"/>
    </location>
</feature>
<keyword evidence="1" id="KW-0472">Membrane</keyword>
<sequence>MWGVRTWAAIVGRVTLLVGMLFDDAGRPQLLASAVLTVVVTVVGLVRQRQSALALDE</sequence>
<accession>A0A3E0GUY4</accession>
<evidence type="ECO:0000256" key="1">
    <source>
        <dbReference type="SAM" id="Phobius"/>
    </source>
</evidence>
<dbReference type="Proteomes" id="UP000256269">
    <property type="component" value="Unassembled WGS sequence"/>
</dbReference>